<evidence type="ECO:0000256" key="2">
    <source>
        <dbReference type="ARBA" id="ARBA00022840"/>
    </source>
</evidence>
<dbReference type="InterPro" id="IPR002197">
    <property type="entry name" value="HTH_Fis"/>
</dbReference>
<name>A0A4R3J3X8_9RHOB</name>
<dbReference type="PRINTS" id="PR01590">
    <property type="entry name" value="HTHFIS"/>
</dbReference>
<keyword evidence="9" id="KW-1185">Reference proteome</keyword>
<protein>
    <submittedName>
        <fullName evidence="8">Transcriptional regulator of acetoin/glycerol metabolism</fullName>
    </submittedName>
</protein>
<evidence type="ECO:0000256" key="6">
    <source>
        <dbReference type="SAM" id="MobiDB-lite"/>
    </source>
</evidence>
<organism evidence="8 9">
    <name type="scientific">Primorskyibacter sedentarius</name>
    <dbReference type="NCBI Taxonomy" id="745311"/>
    <lineage>
        <taxon>Bacteria</taxon>
        <taxon>Pseudomonadati</taxon>
        <taxon>Pseudomonadota</taxon>
        <taxon>Alphaproteobacteria</taxon>
        <taxon>Rhodobacterales</taxon>
        <taxon>Roseobacteraceae</taxon>
        <taxon>Primorskyibacter</taxon>
    </lineage>
</organism>
<keyword evidence="5" id="KW-0804">Transcription</keyword>
<dbReference type="Gene3D" id="1.10.8.60">
    <property type="match status" value="1"/>
</dbReference>
<comment type="caution">
    <text evidence="8">The sequence shown here is derived from an EMBL/GenBank/DDBJ whole genome shotgun (WGS) entry which is preliminary data.</text>
</comment>
<sequence length="617" mass="66767">MTELLSQSGQDSALGASWERCERTYKLVRDTTRPIMRMQSTEVAPRLEAMIERTGGRNGIFRQLADIAAQTGACMVLTDTEGVLVRLEGPDRGRLIFEENGIAYGSCWDERIAGTNGVSMALSEGKAFTVRGQDHYFSLLQPFSCTAVPLFDAENQLIGAVNFSMLDRGNTADYLFARQLLGTAADRIQRVVFERKFKESMILSVSPRAQRDLLQSSELVAVNEDGIILGSTARAHLLAGADSPARLKGKSFEATFGTDSAALDRVPERVMSVRTDSGSTLEISARKNTTNIKPAHGLHPGPDTTAPGPQRRRLAPSLRQLSQGSDLMATMCARAQACFRRALPFVIEGASGTGKSSLVAALVQGEGIAASNMMTVDCASLDDTPGDRAFFQKLVDQARVAGALSTDLLGPVTIVLENIDEMPPFAQAGLRSVLDEFDPAPTSGAMARIIATSRRSLLGAVEQGHFRDDLYYLLARTVITLPPLSARERIDTLAHRLATSLSGKDVDITPEAIQRLRAHIWPGNVRELRNVLQQALIEGDGCRISGVDLQGIARPSPVQLGAAPSEPVRQAGYDERSMISDALISARWNVTQAARSLGIGRATIHRKMKQFGIARPE</sequence>
<evidence type="ECO:0000256" key="4">
    <source>
        <dbReference type="ARBA" id="ARBA00023015"/>
    </source>
</evidence>
<dbReference type="InterPro" id="IPR003593">
    <property type="entry name" value="AAA+_ATPase"/>
</dbReference>
<reference evidence="8 9" key="1">
    <citation type="submission" date="2019-03" db="EMBL/GenBank/DDBJ databases">
        <title>Genomic Encyclopedia of Type Strains, Phase IV (KMG-IV): sequencing the most valuable type-strain genomes for metagenomic binning, comparative biology and taxonomic classification.</title>
        <authorList>
            <person name="Goeker M."/>
        </authorList>
    </citation>
    <scope>NUCLEOTIDE SEQUENCE [LARGE SCALE GENOMIC DNA]</scope>
    <source>
        <strain evidence="8 9">DSM 104836</strain>
    </source>
</reference>
<dbReference type="GO" id="GO:0000160">
    <property type="term" value="P:phosphorelay signal transduction system"/>
    <property type="evidence" value="ECO:0007669"/>
    <property type="project" value="UniProtKB-KW"/>
</dbReference>
<evidence type="ECO:0000256" key="5">
    <source>
        <dbReference type="ARBA" id="ARBA00023163"/>
    </source>
</evidence>
<dbReference type="EMBL" id="SLZU01000017">
    <property type="protein sequence ID" value="TCS59915.1"/>
    <property type="molecule type" value="Genomic_DNA"/>
</dbReference>
<feature type="region of interest" description="Disordered" evidence="6">
    <location>
        <begin position="289"/>
        <end position="311"/>
    </location>
</feature>
<evidence type="ECO:0000313" key="9">
    <source>
        <dbReference type="Proteomes" id="UP000295696"/>
    </source>
</evidence>
<dbReference type="RefSeq" id="WP_165907581.1">
    <property type="nucleotide sequence ID" value="NZ_SLZU01000017.1"/>
</dbReference>
<dbReference type="InterPro" id="IPR025944">
    <property type="entry name" value="Sigma_54_int_dom_CS"/>
</dbReference>
<dbReference type="Gene3D" id="3.30.450.40">
    <property type="match status" value="1"/>
</dbReference>
<keyword evidence="2" id="KW-0067">ATP-binding</keyword>
<dbReference type="GO" id="GO:0006355">
    <property type="term" value="P:regulation of DNA-templated transcription"/>
    <property type="evidence" value="ECO:0007669"/>
    <property type="project" value="InterPro"/>
</dbReference>
<dbReference type="CDD" id="cd00009">
    <property type="entry name" value="AAA"/>
    <property type="match status" value="1"/>
</dbReference>
<dbReference type="PROSITE" id="PS00688">
    <property type="entry name" value="SIGMA54_INTERACT_3"/>
    <property type="match status" value="1"/>
</dbReference>
<dbReference type="PANTHER" id="PTHR32071">
    <property type="entry name" value="TRANSCRIPTIONAL REGULATORY PROTEIN"/>
    <property type="match status" value="1"/>
</dbReference>
<dbReference type="InterPro" id="IPR027417">
    <property type="entry name" value="P-loop_NTPase"/>
</dbReference>
<dbReference type="SUPFAM" id="SSF52540">
    <property type="entry name" value="P-loop containing nucleoside triphosphate hydrolases"/>
    <property type="match status" value="1"/>
</dbReference>
<evidence type="ECO:0000259" key="7">
    <source>
        <dbReference type="PROSITE" id="PS50045"/>
    </source>
</evidence>
<keyword evidence="3" id="KW-0902">Two-component regulatory system</keyword>
<dbReference type="PROSITE" id="PS50045">
    <property type="entry name" value="SIGMA54_INTERACT_4"/>
    <property type="match status" value="1"/>
</dbReference>
<keyword evidence="4" id="KW-0805">Transcription regulation</keyword>
<gene>
    <name evidence="8" type="ORF">EDD52_11748</name>
</gene>
<dbReference type="Pfam" id="PF00158">
    <property type="entry name" value="Sigma54_activat"/>
    <property type="match status" value="1"/>
</dbReference>
<dbReference type="Pfam" id="PF02954">
    <property type="entry name" value="HTH_8"/>
    <property type="match status" value="1"/>
</dbReference>
<dbReference type="SUPFAM" id="SSF46689">
    <property type="entry name" value="Homeodomain-like"/>
    <property type="match status" value="1"/>
</dbReference>
<dbReference type="InterPro" id="IPR029016">
    <property type="entry name" value="GAF-like_dom_sf"/>
</dbReference>
<dbReference type="Proteomes" id="UP000295696">
    <property type="component" value="Unassembled WGS sequence"/>
</dbReference>
<dbReference type="InterPro" id="IPR058031">
    <property type="entry name" value="AAA_lid_NorR"/>
</dbReference>
<dbReference type="PANTHER" id="PTHR32071:SF122">
    <property type="entry name" value="SIGMA FACTOR"/>
    <property type="match status" value="1"/>
</dbReference>
<keyword evidence="1" id="KW-0547">Nucleotide-binding</keyword>
<dbReference type="Pfam" id="PF25601">
    <property type="entry name" value="AAA_lid_14"/>
    <property type="match status" value="1"/>
</dbReference>
<accession>A0A4R3J3X8</accession>
<evidence type="ECO:0000256" key="1">
    <source>
        <dbReference type="ARBA" id="ARBA00022741"/>
    </source>
</evidence>
<evidence type="ECO:0000256" key="3">
    <source>
        <dbReference type="ARBA" id="ARBA00023012"/>
    </source>
</evidence>
<dbReference type="InterPro" id="IPR009057">
    <property type="entry name" value="Homeodomain-like_sf"/>
</dbReference>
<dbReference type="GO" id="GO:0043565">
    <property type="term" value="F:sequence-specific DNA binding"/>
    <property type="evidence" value="ECO:0007669"/>
    <property type="project" value="InterPro"/>
</dbReference>
<dbReference type="GO" id="GO:0005524">
    <property type="term" value="F:ATP binding"/>
    <property type="evidence" value="ECO:0007669"/>
    <property type="project" value="UniProtKB-KW"/>
</dbReference>
<dbReference type="InterPro" id="IPR002078">
    <property type="entry name" value="Sigma_54_int"/>
</dbReference>
<proteinExistence type="predicted"/>
<feature type="domain" description="Sigma-54 factor interaction" evidence="7">
    <location>
        <begin position="346"/>
        <end position="537"/>
    </location>
</feature>
<dbReference type="Gene3D" id="3.40.50.300">
    <property type="entry name" value="P-loop containing nucleotide triphosphate hydrolases"/>
    <property type="match status" value="1"/>
</dbReference>
<dbReference type="SMART" id="SM00382">
    <property type="entry name" value="AAA"/>
    <property type="match status" value="1"/>
</dbReference>
<dbReference type="AlphaFoldDB" id="A0A4R3J3X8"/>
<dbReference type="Gene3D" id="1.10.10.60">
    <property type="entry name" value="Homeodomain-like"/>
    <property type="match status" value="1"/>
</dbReference>
<evidence type="ECO:0000313" key="8">
    <source>
        <dbReference type="EMBL" id="TCS59915.1"/>
    </source>
</evidence>